<reference evidence="2" key="1">
    <citation type="submission" date="2016-10" db="EMBL/GenBank/DDBJ databases">
        <authorList>
            <person name="Varghese N."/>
            <person name="Submissions S."/>
        </authorList>
    </citation>
    <scope>NUCLEOTIDE SEQUENCE [LARGE SCALE GENOMIC DNA]</scope>
    <source>
        <strain evidence="2">DSM 19315</strain>
    </source>
</reference>
<name>A0A1I2XAK7_9BACT</name>
<dbReference type="EMBL" id="FOPC01000017">
    <property type="protein sequence ID" value="SFH10570.1"/>
    <property type="molecule type" value="Genomic_DNA"/>
</dbReference>
<accession>A0A1I2XAK7</accession>
<protein>
    <submittedName>
        <fullName evidence="1">Methane oxygenase PmoA</fullName>
    </submittedName>
</protein>
<dbReference type="Pfam" id="PF14100">
    <property type="entry name" value="DUF6807"/>
    <property type="match status" value="1"/>
</dbReference>
<proteinExistence type="predicted"/>
<keyword evidence="2" id="KW-1185">Reference proteome</keyword>
<dbReference type="AlphaFoldDB" id="A0A1I2XAK7"/>
<gene>
    <name evidence="1" type="ORF">SAMN04487988_11753</name>
</gene>
<dbReference type="STRING" id="435880.SAMN04487988_11753"/>
<evidence type="ECO:0000313" key="1">
    <source>
        <dbReference type="EMBL" id="SFH10570.1"/>
    </source>
</evidence>
<evidence type="ECO:0000313" key="2">
    <source>
        <dbReference type="Proteomes" id="UP000199642"/>
    </source>
</evidence>
<dbReference type="InterPro" id="IPR029475">
    <property type="entry name" value="DUF6807"/>
</dbReference>
<dbReference type="Proteomes" id="UP000199642">
    <property type="component" value="Unassembled WGS sequence"/>
</dbReference>
<organism evidence="1 2">
    <name type="scientific">Algoriphagus hitonicola</name>
    <dbReference type="NCBI Taxonomy" id="435880"/>
    <lineage>
        <taxon>Bacteria</taxon>
        <taxon>Pseudomonadati</taxon>
        <taxon>Bacteroidota</taxon>
        <taxon>Cytophagia</taxon>
        <taxon>Cytophagales</taxon>
        <taxon>Cyclobacteriaceae</taxon>
        <taxon>Algoriphagus</taxon>
    </lineage>
</organism>
<dbReference type="OrthoDB" id="2540540at2"/>
<sequence length="327" mass="36980">MSIKRILFGLQFLILVSFSAFGQQVELRESSSGIDFLINSNTVLSYQTATAKVPEGINESFAMSGFIHPLRTLSGQVLTRIQPEDHYHHYGLWGPWTRATIEGRSVDFWNLGDEKGRVDFGEILQKKEESNRALITVSQNHIDLTASAKGNLAMEEELTISLEPIDSNRYVLDYQREFWTMIPSGMVLDQYRYGGGVFIRAVETWGSATSQILTSESKSRDEADASRARWIMLIGESQHASGKSGILILSNPKNHSHPEPLRVWPSDSNGGKGNVFLGFTPIREEEWKLDFGQKYKLNYRLIVFDGELSFEEADAYWSSYVESLGNY</sequence>
<dbReference type="RefSeq" id="WP_092794156.1">
    <property type="nucleotide sequence ID" value="NZ_FOPC01000017.1"/>
</dbReference>